<name>A0AA40LFG3_CNENI</name>
<dbReference type="GO" id="GO:0033691">
    <property type="term" value="F:sialic acid binding"/>
    <property type="evidence" value="ECO:0007669"/>
    <property type="project" value="TreeGrafter"/>
</dbReference>
<dbReference type="InterPro" id="IPR013106">
    <property type="entry name" value="Ig_V-set"/>
</dbReference>
<evidence type="ECO:0000256" key="4">
    <source>
        <dbReference type="ARBA" id="ARBA00023136"/>
    </source>
</evidence>
<feature type="domain" description="Immunoglobulin V-set" evidence="5">
    <location>
        <begin position="77"/>
        <end position="166"/>
    </location>
</feature>
<evidence type="ECO:0000259" key="5">
    <source>
        <dbReference type="Pfam" id="PF07686"/>
    </source>
</evidence>
<dbReference type="Gene3D" id="2.60.40.10">
    <property type="entry name" value="Immunoglobulins"/>
    <property type="match status" value="2"/>
</dbReference>
<evidence type="ECO:0000313" key="6">
    <source>
        <dbReference type="EMBL" id="KAK1329864.1"/>
    </source>
</evidence>
<dbReference type="PANTHER" id="PTHR12035:SF132">
    <property type="entry name" value="MYELOID CELL SURFACE ANTIGEN CD33"/>
    <property type="match status" value="1"/>
</dbReference>
<dbReference type="SUPFAM" id="SSF48726">
    <property type="entry name" value="Immunoglobulin"/>
    <property type="match status" value="1"/>
</dbReference>
<comment type="caution">
    <text evidence="6">The sequence shown here is derived from an EMBL/GenBank/DDBJ whole genome shotgun (WGS) entry which is preliminary data.</text>
</comment>
<keyword evidence="4" id="KW-0472">Membrane</keyword>
<evidence type="ECO:0000256" key="2">
    <source>
        <dbReference type="ARBA" id="ARBA00022692"/>
    </source>
</evidence>
<dbReference type="InterPro" id="IPR013783">
    <property type="entry name" value="Ig-like_fold"/>
</dbReference>
<dbReference type="InterPro" id="IPR036179">
    <property type="entry name" value="Ig-like_dom_sf"/>
</dbReference>
<gene>
    <name evidence="6" type="ORF">QTO34_010047</name>
</gene>
<keyword evidence="3" id="KW-1133">Transmembrane helix</keyword>
<dbReference type="Pfam" id="PF07686">
    <property type="entry name" value="V-set"/>
    <property type="match status" value="1"/>
</dbReference>
<dbReference type="AlphaFoldDB" id="A0AA40LFG3"/>
<dbReference type="GO" id="GO:0007155">
    <property type="term" value="P:cell adhesion"/>
    <property type="evidence" value="ECO:0007669"/>
    <property type="project" value="TreeGrafter"/>
</dbReference>
<sequence>MVETRTHKDSGADCQGLKPDVRVSAKMSHLLLLLSLRWEGEWAGAEEGGERLKLNVPEINVGLSTVSLEDHAGYELQTPGPVTMQEGLHVLVTCTFSYLQMESLWTHFPSSVSWKGPTYTRILKQTNQKPQKRTLGCFHNLRDPPTNTCSLNIRDARREDGRVYLFLLEREIWEGDVGNRGPVVKFTFKYKTEFLNVTDLTQTPDIQVAALLESGQPGTLICSMPAACNWRKPHTFFWIWDTLISLGPGTAHLSEVTIIL</sequence>
<dbReference type="InterPro" id="IPR051036">
    <property type="entry name" value="SIGLEC"/>
</dbReference>
<keyword evidence="2" id="KW-0812">Transmembrane</keyword>
<keyword evidence="7" id="KW-1185">Reference proteome</keyword>
<proteinExistence type="predicted"/>
<comment type="subcellular location">
    <subcellularLocation>
        <location evidence="1">Membrane</location>
        <topology evidence="1">Single-pass membrane protein</topology>
    </subcellularLocation>
</comment>
<accession>A0AA40LFG3</accession>
<dbReference type="GO" id="GO:0005886">
    <property type="term" value="C:plasma membrane"/>
    <property type="evidence" value="ECO:0007669"/>
    <property type="project" value="TreeGrafter"/>
</dbReference>
<evidence type="ECO:0000256" key="3">
    <source>
        <dbReference type="ARBA" id="ARBA00022989"/>
    </source>
</evidence>
<dbReference type="Proteomes" id="UP001177744">
    <property type="component" value="Unassembled WGS sequence"/>
</dbReference>
<evidence type="ECO:0000256" key="1">
    <source>
        <dbReference type="ARBA" id="ARBA00004167"/>
    </source>
</evidence>
<reference evidence="6" key="1">
    <citation type="submission" date="2023-06" db="EMBL/GenBank/DDBJ databases">
        <title>Reference genome for the Northern bat (Eptesicus nilssonii), a most northern bat species.</title>
        <authorList>
            <person name="Laine V.N."/>
            <person name="Pulliainen A.T."/>
            <person name="Lilley T.M."/>
        </authorList>
    </citation>
    <scope>NUCLEOTIDE SEQUENCE</scope>
    <source>
        <strain evidence="6">BLF_Eptnil</strain>
        <tissue evidence="6">Kidney</tissue>
    </source>
</reference>
<organism evidence="6 7">
    <name type="scientific">Cnephaeus nilssonii</name>
    <name type="common">Northern bat</name>
    <name type="synonym">Eptesicus nilssonii</name>
    <dbReference type="NCBI Taxonomy" id="3371016"/>
    <lineage>
        <taxon>Eukaryota</taxon>
        <taxon>Metazoa</taxon>
        <taxon>Chordata</taxon>
        <taxon>Craniata</taxon>
        <taxon>Vertebrata</taxon>
        <taxon>Euteleostomi</taxon>
        <taxon>Mammalia</taxon>
        <taxon>Eutheria</taxon>
        <taxon>Laurasiatheria</taxon>
        <taxon>Chiroptera</taxon>
        <taxon>Yangochiroptera</taxon>
        <taxon>Vespertilionidae</taxon>
        <taxon>Cnephaeus</taxon>
    </lineage>
</organism>
<protein>
    <recommendedName>
        <fullName evidence="5">Immunoglobulin V-set domain-containing protein</fullName>
    </recommendedName>
</protein>
<dbReference type="PANTHER" id="PTHR12035">
    <property type="entry name" value="SIALIC ACID BINDING IMMUNOGLOBULIN-LIKE LECTIN"/>
    <property type="match status" value="1"/>
</dbReference>
<evidence type="ECO:0000313" key="7">
    <source>
        <dbReference type="Proteomes" id="UP001177744"/>
    </source>
</evidence>
<dbReference type="EMBL" id="JAULJE010000021">
    <property type="protein sequence ID" value="KAK1329864.1"/>
    <property type="molecule type" value="Genomic_DNA"/>
</dbReference>